<keyword evidence="4" id="KW-0488">Methylation</keyword>
<dbReference type="GO" id="GO:0015627">
    <property type="term" value="C:type II protein secretion system complex"/>
    <property type="evidence" value="ECO:0007669"/>
    <property type="project" value="InterPro"/>
</dbReference>
<dbReference type="NCBIfam" id="TIGR02532">
    <property type="entry name" value="IV_pilin_GFxxxE"/>
    <property type="match status" value="1"/>
</dbReference>
<evidence type="ECO:0000256" key="3">
    <source>
        <dbReference type="ARBA" id="ARBA00022475"/>
    </source>
</evidence>
<dbReference type="GO" id="GO:0015628">
    <property type="term" value="P:protein secretion by the type II secretion system"/>
    <property type="evidence" value="ECO:0007669"/>
    <property type="project" value="InterPro"/>
</dbReference>
<evidence type="ECO:0000313" key="14">
    <source>
        <dbReference type="Proteomes" id="UP000199073"/>
    </source>
</evidence>
<keyword evidence="14" id="KW-1185">Reference proteome</keyword>
<evidence type="ECO:0000256" key="6">
    <source>
        <dbReference type="ARBA" id="ARBA00022692"/>
    </source>
</evidence>
<keyword evidence="8 11" id="KW-0472">Membrane</keyword>
<keyword evidence="6 11" id="KW-0812">Transmembrane</keyword>
<keyword evidence="5" id="KW-0997">Cell inner membrane</keyword>
<accession>A0A1H0QR21</accession>
<dbReference type="InterPro" id="IPR012902">
    <property type="entry name" value="N_methyl_site"/>
</dbReference>
<evidence type="ECO:0000256" key="7">
    <source>
        <dbReference type="ARBA" id="ARBA00022989"/>
    </source>
</evidence>
<dbReference type="EMBL" id="FNJI01000012">
    <property type="protein sequence ID" value="SDP19156.1"/>
    <property type="molecule type" value="Genomic_DNA"/>
</dbReference>
<gene>
    <name evidence="13" type="ORF">SAMN05660330_02060</name>
</gene>
<comment type="similarity">
    <text evidence="9">Belongs to the GSP H family.</text>
</comment>
<protein>
    <recommendedName>
        <fullName evidence="2">Type II secretion system protein H</fullName>
    </recommendedName>
    <alternativeName>
        <fullName evidence="10">General secretion pathway protein H</fullName>
    </alternativeName>
</protein>
<evidence type="ECO:0000256" key="5">
    <source>
        <dbReference type="ARBA" id="ARBA00022519"/>
    </source>
</evidence>
<reference evidence="13" key="1">
    <citation type="submission" date="2016-10" db="EMBL/GenBank/DDBJ databases">
        <authorList>
            <person name="de Groot N.N."/>
        </authorList>
    </citation>
    <scope>NUCLEOTIDE SEQUENCE [LARGE SCALE GENOMIC DNA]</scope>
    <source>
        <strain evidence="13">DSM 12130</strain>
    </source>
</reference>
<dbReference type="Gene3D" id="3.55.40.10">
    <property type="entry name" value="minor pseudopilin epsh domain"/>
    <property type="match status" value="1"/>
</dbReference>
<evidence type="ECO:0000256" key="9">
    <source>
        <dbReference type="ARBA" id="ARBA00025772"/>
    </source>
</evidence>
<dbReference type="GO" id="GO:0005886">
    <property type="term" value="C:plasma membrane"/>
    <property type="evidence" value="ECO:0007669"/>
    <property type="project" value="UniProtKB-SubCell"/>
</dbReference>
<feature type="transmembrane region" description="Helical" evidence="11">
    <location>
        <begin position="12"/>
        <end position="30"/>
    </location>
</feature>
<comment type="subcellular location">
    <subcellularLocation>
        <location evidence="1">Cell inner membrane</location>
        <topology evidence="1">Single-pass membrane protein</topology>
    </subcellularLocation>
</comment>
<evidence type="ECO:0000259" key="12">
    <source>
        <dbReference type="Pfam" id="PF12019"/>
    </source>
</evidence>
<proteinExistence type="inferred from homology"/>
<keyword evidence="3" id="KW-1003">Cell membrane</keyword>
<name>A0A1H0QR21_9BACT</name>
<dbReference type="Pfam" id="PF12019">
    <property type="entry name" value="GspH"/>
    <property type="match status" value="1"/>
</dbReference>
<dbReference type="Pfam" id="PF07963">
    <property type="entry name" value="N_methyl"/>
    <property type="match status" value="1"/>
</dbReference>
<dbReference type="AlphaFoldDB" id="A0A1H0QR21"/>
<organism evidence="13 14">
    <name type="scientific">Desulforhopalus singaporensis</name>
    <dbReference type="NCBI Taxonomy" id="91360"/>
    <lineage>
        <taxon>Bacteria</taxon>
        <taxon>Pseudomonadati</taxon>
        <taxon>Thermodesulfobacteriota</taxon>
        <taxon>Desulfobulbia</taxon>
        <taxon>Desulfobulbales</taxon>
        <taxon>Desulfocapsaceae</taxon>
        <taxon>Desulforhopalus</taxon>
    </lineage>
</organism>
<dbReference type="InterPro" id="IPR022346">
    <property type="entry name" value="T2SS_GspH"/>
</dbReference>
<evidence type="ECO:0000256" key="11">
    <source>
        <dbReference type="SAM" id="Phobius"/>
    </source>
</evidence>
<dbReference type="Proteomes" id="UP000199073">
    <property type="component" value="Unassembled WGS sequence"/>
</dbReference>
<evidence type="ECO:0000256" key="10">
    <source>
        <dbReference type="ARBA" id="ARBA00030775"/>
    </source>
</evidence>
<evidence type="ECO:0000256" key="4">
    <source>
        <dbReference type="ARBA" id="ARBA00022481"/>
    </source>
</evidence>
<dbReference type="STRING" id="91360.SAMN05660330_02060"/>
<evidence type="ECO:0000256" key="2">
    <source>
        <dbReference type="ARBA" id="ARBA00021549"/>
    </source>
</evidence>
<dbReference type="OrthoDB" id="5422389at2"/>
<feature type="domain" description="General secretion pathway GspH" evidence="12">
    <location>
        <begin position="43"/>
        <end position="149"/>
    </location>
</feature>
<evidence type="ECO:0000313" key="13">
    <source>
        <dbReference type="EMBL" id="SDP19156.1"/>
    </source>
</evidence>
<evidence type="ECO:0000256" key="1">
    <source>
        <dbReference type="ARBA" id="ARBA00004377"/>
    </source>
</evidence>
<dbReference type="InterPro" id="IPR045584">
    <property type="entry name" value="Pilin-like"/>
</dbReference>
<dbReference type="RefSeq" id="WP_092222481.1">
    <property type="nucleotide sequence ID" value="NZ_FNJI01000012.1"/>
</dbReference>
<sequence length="155" mass="17344">MSRQKGMSLVELVTCLVVIAVIGVLSVPYLKNTLRREYLNAEVRKIYSVLHLAKREAAKRNRPVVVQFEPDNFVAFEDGGVNGQGRGDWTRQPGETIVGENHVESGMRLTTNFANNRVRFKGSTWGSGGTICVWNKDQVYARVILSPIGRIRIAK</sequence>
<keyword evidence="7 11" id="KW-1133">Transmembrane helix</keyword>
<dbReference type="SUPFAM" id="SSF54523">
    <property type="entry name" value="Pili subunits"/>
    <property type="match status" value="1"/>
</dbReference>
<evidence type="ECO:0000256" key="8">
    <source>
        <dbReference type="ARBA" id="ARBA00023136"/>
    </source>
</evidence>